<dbReference type="Proteomes" id="UP000215027">
    <property type="component" value="Chromosome I"/>
</dbReference>
<evidence type="ECO:0000259" key="9">
    <source>
        <dbReference type="Pfam" id="PF01850"/>
    </source>
</evidence>
<dbReference type="EC" id="3.1.-.-" evidence="8"/>
<dbReference type="GO" id="GO:0016787">
    <property type="term" value="F:hydrolase activity"/>
    <property type="evidence" value="ECO:0007669"/>
    <property type="project" value="UniProtKB-KW"/>
</dbReference>
<evidence type="ECO:0000256" key="4">
    <source>
        <dbReference type="ARBA" id="ARBA00022723"/>
    </source>
</evidence>
<keyword evidence="4 8" id="KW-0479">Metal-binding</keyword>
<feature type="binding site" evidence="8">
    <location>
        <position position="9"/>
    </location>
    <ligand>
        <name>Mg(2+)</name>
        <dbReference type="ChEBI" id="CHEBI:18420"/>
    </ligand>
</feature>
<evidence type="ECO:0000256" key="8">
    <source>
        <dbReference type="HAMAP-Rule" id="MF_00265"/>
    </source>
</evidence>
<dbReference type="GO" id="GO:0004540">
    <property type="term" value="F:RNA nuclease activity"/>
    <property type="evidence" value="ECO:0007669"/>
    <property type="project" value="InterPro"/>
</dbReference>
<comment type="function">
    <text evidence="8">Toxic component of a toxin-antitoxin (TA) system. An RNase.</text>
</comment>
<comment type="cofactor">
    <cofactor evidence="1 8">
        <name>Mg(2+)</name>
        <dbReference type="ChEBI" id="CHEBI:18420"/>
    </cofactor>
</comment>
<dbReference type="GO" id="GO:0000287">
    <property type="term" value="F:magnesium ion binding"/>
    <property type="evidence" value="ECO:0007669"/>
    <property type="project" value="UniProtKB-UniRule"/>
</dbReference>
<keyword evidence="3 8" id="KW-0540">Nuclease</keyword>
<evidence type="ECO:0000256" key="2">
    <source>
        <dbReference type="ARBA" id="ARBA00022649"/>
    </source>
</evidence>
<dbReference type="InterPro" id="IPR002716">
    <property type="entry name" value="PIN_dom"/>
</dbReference>
<sequence length="141" mass="15623">MVNATFLLDTNAISEPLRPSPNQQFLNRIQENEGRIAIAAVVWHELLYGCWRLPASKRRNAIERYLFDVVRTTMPILPYDAAAAQWHAAERARLTQIGRSPAFADGQIAAIAAVQGLTLVTANTADFANFEGVETVNWLAT</sequence>
<feature type="binding site" evidence="8">
    <location>
        <position position="105"/>
    </location>
    <ligand>
        <name>Mg(2+)</name>
        <dbReference type="ChEBI" id="CHEBI:18420"/>
    </ligand>
</feature>
<protein>
    <recommendedName>
        <fullName evidence="8">Ribonuclease VapC</fullName>
        <shortName evidence="8">RNase VapC</shortName>
        <ecNumber evidence="8">3.1.-.-</ecNumber>
    </recommendedName>
    <alternativeName>
        <fullName evidence="8">Toxin VapC</fullName>
    </alternativeName>
</protein>
<dbReference type="AlphaFoldDB" id="A0A160T1K2"/>
<name>A0A160T1K2_9CHLR</name>
<dbReference type="CDD" id="cd18747">
    <property type="entry name" value="PIN_VapC4-5_FitB-like"/>
    <property type="match status" value="1"/>
</dbReference>
<dbReference type="SUPFAM" id="SSF88723">
    <property type="entry name" value="PIN domain-like"/>
    <property type="match status" value="1"/>
</dbReference>
<evidence type="ECO:0000256" key="3">
    <source>
        <dbReference type="ARBA" id="ARBA00022722"/>
    </source>
</evidence>
<evidence type="ECO:0000313" key="11">
    <source>
        <dbReference type="Proteomes" id="UP000215027"/>
    </source>
</evidence>
<dbReference type="HAMAP" id="MF_00265">
    <property type="entry name" value="VapC_Nob1"/>
    <property type="match status" value="1"/>
</dbReference>
<dbReference type="InterPro" id="IPR022907">
    <property type="entry name" value="VapC_family"/>
</dbReference>
<keyword evidence="2 8" id="KW-1277">Toxin-antitoxin system</keyword>
<keyword evidence="11" id="KW-1185">Reference proteome</keyword>
<gene>
    <name evidence="8" type="primary">vapC</name>
    <name evidence="10" type="ORF">CFX0092_A2033</name>
</gene>
<dbReference type="PANTHER" id="PTHR33653">
    <property type="entry name" value="RIBONUCLEASE VAPC2"/>
    <property type="match status" value="1"/>
</dbReference>
<evidence type="ECO:0000256" key="7">
    <source>
        <dbReference type="ARBA" id="ARBA00038093"/>
    </source>
</evidence>
<feature type="domain" description="PIN" evidence="9">
    <location>
        <begin position="7"/>
        <end position="129"/>
    </location>
</feature>
<dbReference type="InterPro" id="IPR029060">
    <property type="entry name" value="PIN-like_dom_sf"/>
</dbReference>
<keyword evidence="8" id="KW-0800">Toxin</keyword>
<dbReference type="Pfam" id="PF01850">
    <property type="entry name" value="PIN"/>
    <property type="match status" value="1"/>
</dbReference>
<dbReference type="PANTHER" id="PTHR33653:SF1">
    <property type="entry name" value="RIBONUCLEASE VAPC2"/>
    <property type="match status" value="1"/>
</dbReference>
<evidence type="ECO:0000313" key="10">
    <source>
        <dbReference type="EMBL" id="CUS03911.2"/>
    </source>
</evidence>
<accession>A0A160T1K2</accession>
<proteinExistence type="inferred from homology"/>
<evidence type="ECO:0000256" key="5">
    <source>
        <dbReference type="ARBA" id="ARBA00022801"/>
    </source>
</evidence>
<dbReference type="Gene3D" id="3.40.50.1010">
    <property type="entry name" value="5'-nuclease"/>
    <property type="match status" value="1"/>
</dbReference>
<dbReference type="EMBL" id="LN890655">
    <property type="protein sequence ID" value="CUS03911.2"/>
    <property type="molecule type" value="Genomic_DNA"/>
</dbReference>
<keyword evidence="5 8" id="KW-0378">Hydrolase</keyword>
<reference evidence="10" key="1">
    <citation type="submission" date="2016-01" db="EMBL/GenBank/DDBJ databases">
        <authorList>
            <person name="Mcilroy J.S."/>
            <person name="Karst M S."/>
            <person name="Albertsen M."/>
        </authorList>
    </citation>
    <scope>NUCLEOTIDE SEQUENCE</scope>
    <source>
        <strain evidence="10">Cfx-K</strain>
    </source>
</reference>
<comment type="similarity">
    <text evidence="7 8">Belongs to the PINc/VapC protein family.</text>
</comment>
<evidence type="ECO:0000256" key="6">
    <source>
        <dbReference type="ARBA" id="ARBA00022842"/>
    </source>
</evidence>
<dbReference type="GO" id="GO:0090729">
    <property type="term" value="F:toxin activity"/>
    <property type="evidence" value="ECO:0007669"/>
    <property type="project" value="UniProtKB-KW"/>
</dbReference>
<organism evidence="10 11">
    <name type="scientific">Candidatus Promineifilum breve</name>
    <dbReference type="NCBI Taxonomy" id="1806508"/>
    <lineage>
        <taxon>Bacteria</taxon>
        <taxon>Bacillati</taxon>
        <taxon>Chloroflexota</taxon>
        <taxon>Ardenticatenia</taxon>
        <taxon>Candidatus Promineifilales</taxon>
        <taxon>Candidatus Promineifilaceae</taxon>
        <taxon>Candidatus Promineifilum</taxon>
    </lineage>
</organism>
<evidence type="ECO:0000256" key="1">
    <source>
        <dbReference type="ARBA" id="ARBA00001946"/>
    </source>
</evidence>
<dbReference type="InterPro" id="IPR050556">
    <property type="entry name" value="Type_II_TA_system_RNase"/>
</dbReference>
<keyword evidence="6 8" id="KW-0460">Magnesium</keyword>
<dbReference type="KEGG" id="pbf:CFX0092_A2033"/>